<dbReference type="Pfam" id="PF00005">
    <property type="entry name" value="ABC_tran"/>
    <property type="match status" value="1"/>
</dbReference>
<protein>
    <submittedName>
        <fullName evidence="2">Protein glycosylation K</fullName>
    </submittedName>
</protein>
<dbReference type="GO" id="GO:0005524">
    <property type="term" value="F:ATP binding"/>
    <property type="evidence" value="ECO:0007669"/>
    <property type="project" value="InterPro"/>
</dbReference>
<name>A0A645GZH9_9ZZZZ</name>
<reference evidence="2" key="1">
    <citation type="submission" date="2019-08" db="EMBL/GenBank/DDBJ databases">
        <authorList>
            <person name="Kucharzyk K."/>
            <person name="Murdoch R.W."/>
            <person name="Higgins S."/>
            <person name="Loffler F."/>
        </authorList>
    </citation>
    <scope>NUCLEOTIDE SEQUENCE</scope>
</reference>
<dbReference type="PANTHER" id="PTHR24221">
    <property type="entry name" value="ATP-BINDING CASSETTE SUB-FAMILY B"/>
    <property type="match status" value="1"/>
</dbReference>
<sequence>MGSVPQFIYLMDDSIRANVALGVPPDDIDDERVWESLKLAQADGFVAAMPDKLATKVGDNGVKLSGGQRQRPGIARALYRRPELLILDEATSALDGETESAFVDALEAIRGRMTVLVIAHRPSAIEKCDRVVRLDGRISER</sequence>
<dbReference type="InterPro" id="IPR003439">
    <property type="entry name" value="ABC_transporter-like_ATP-bd"/>
</dbReference>
<evidence type="ECO:0000259" key="1">
    <source>
        <dbReference type="Pfam" id="PF00005"/>
    </source>
</evidence>
<comment type="caution">
    <text evidence="2">The sequence shown here is derived from an EMBL/GenBank/DDBJ whole genome shotgun (WGS) entry which is preliminary data.</text>
</comment>
<dbReference type="InterPro" id="IPR027417">
    <property type="entry name" value="P-loop_NTPase"/>
</dbReference>
<dbReference type="AlphaFoldDB" id="A0A645GZH9"/>
<dbReference type="GO" id="GO:0016887">
    <property type="term" value="F:ATP hydrolysis activity"/>
    <property type="evidence" value="ECO:0007669"/>
    <property type="project" value="InterPro"/>
</dbReference>
<feature type="domain" description="ABC transporter" evidence="1">
    <location>
        <begin position="40"/>
        <end position="92"/>
    </location>
</feature>
<dbReference type="EMBL" id="VSSQ01083524">
    <property type="protein sequence ID" value="MPN31820.1"/>
    <property type="molecule type" value="Genomic_DNA"/>
</dbReference>
<accession>A0A645GZH9</accession>
<evidence type="ECO:0000313" key="2">
    <source>
        <dbReference type="EMBL" id="MPN31820.1"/>
    </source>
</evidence>
<dbReference type="PANTHER" id="PTHR24221:SF654">
    <property type="entry name" value="ATP-BINDING CASSETTE SUB-FAMILY B MEMBER 6"/>
    <property type="match status" value="1"/>
</dbReference>
<dbReference type="Gene3D" id="3.40.50.300">
    <property type="entry name" value="P-loop containing nucleotide triphosphate hydrolases"/>
    <property type="match status" value="1"/>
</dbReference>
<gene>
    <name evidence="2" type="primary">pglK_7</name>
    <name evidence="2" type="ORF">SDC9_179295</name>
</gene>
<dbReference type="InterPro" id="IPR039421">
    <property type="entry name" value="Type_1_exporter"/>
</dbReference>
<dbReference type="SUPFAM" id="SSF52540">
    <property type="entry name" value="P-loop containing nucleoside triphosphate hydrolases"/>
    <property type="match status" value="1"/>
</dbReference>
<dbReference type="GO" id="GO:0034040">
    <property type="term" value="F:ATPase-coupled lipid transmembrane transporter activity"/>
    <property type="evidence" value="ECO:0007669"/>
    <property type="project" value="TreeGrafter"/>
</dbReference>
<proteinExistence type="predicted"/>
<organism evidence="2">
    <name type="scientific">bioreactor metagenome</name>
    <dbReference type="NCBI Taxonomy" id="1076179"/>
    <lineage>
        <taxon>unclassified sequences</taxon>
        <taxon>metagenomes</taxon>
        <taxon>ecological metagenomes</taxon>
    </lineage>
</organism>